<comment type="cofactor">
    <cofactor evidence="1 11">
        <name>[4Fe-4S] cluster</name>
        <dbReference type="ChEBI" id="CHEBI:49883"/>
    </cofactor>
</comment>
<dbReference type="EC" id="4.3.1.17" evidence="11"/>
<accession>A0A2S4ZZ65</accession>
<name>A0A2S4ZZ65_9SPHI</name>
<dbReference type="Gene3D" id="3.30.1330.90">
    <property type="entry name" value="D-3-phosphoglycerate dehydrogenase, domain 3"/>
    <property type="match status" value="1"/>
</dbReference>
<dbReference type="PANTHER" id="PTHR30182:SF1">
    <property type="entry name" value="L-SERINE DEHYDRATASE 1"/>
    <property type="match status" value="1"/>
</dbReference>
<organism evidence="14 15">
    <name type="scientific">Solitalea longa</name>
    <dbReference type="NCBI Taxonomy" id="2079460"/>
    <lineage>
        <taxon>Bacteria</taxon>
        <taxon>Pseudomonadati</taxon>
        <taxon>Bacteroidota</taxon>
        <taxon>Sphingobacteriia</taxon>
        <taxon>Sphingobacteriales</taxon>
        <taxon>Sphingobacteriaceae</taxon>
        <taxon>Solitalea</taxon>
    </lineage>
</organism>
<keyword evidence="15" id="KW-1185">Reference proteome</keyword>
<dbReference type="Pfam" id="PF03313">
    <property type="entry name" value="SDH_alpha"/>
    <property type="match status" value="1"/>
</dbReference>
<evidence type="ECO:0000256" key="5">
    <source>
        <dbReference type="ARBA" id="ARBA00022485"/>
    </source>
</evidence>
<evidence type="ECO:0000259" key="13">
    <source>
        <dbReference type="Pfam" id="PF03315"/>
    </source>
</evidence>
<dbReference type="GO" id="GO:0051539">
    <property type="term" value="F:4 iron, 4 sulfur cluster binding"/>
    <property type="evidence" value="ECO:0007669"/>
    <property type="project" value="UniProtKB-UniRule"/>
</dbReference>
<dbReference type="FunFam" id="3.30.1330.90:FF:000001">
    <property type="entry name" value="L-serine ammonia-lyase 1"/>
    <property type="match status" value="1"/>
</dbReference>
<dbReference type="NCBIfam" id="TIGR00720">
    <property type="entry name" value="sda_mono"/>
    <property type="match status" value="1"/>
</dbReference>
<comment type="pathway">
    <text evidence="2">Carbohydrate biosynthesis; gluconeogenesis.</text>
</comment>
<dbReference type="SUPFAM" id="SSF143548">
    <property type="entry name" value="Serine metabolism enzymes domain"/>
    <property type="match status" value="1"/>
</dbReference>
<comment type="caution">
    <text evidence="14">The sequence shown here is derived from an EMBL/GenBank/DDBJ whole genome shotgun (WGS) entry which is preliminary data.</text>
</comment>
<dbReference type="PANTHER" id="PTHR30182">
    <property type="entry name" value="L-SERINE DEHYDRATASE"/>
    <property type="match status" value="1"/>
</dbReference>
<comment type="catalytic activity">
    <reaction evidence="10 11">
        <text>L-serine = pyruvate + NH4(+)</text>
        <dbReference type="Rhea" id="RHEA:19169"/>
        <dbReference type="ChEBI" id="CHEBI:15361"/>
        <dbReference type="ChEBI" id="CHEBI:28938"/>
        <dbReference type="ChEBI" id="CHEBI:33384"/>
        <dbReference type="EC" id="4.3.1.17"/>
    </reaction>
</comment>
<keyword evidence="9 11" id="KW-0456">Lyase</keyword>
<protein>
    <recommendedName>
        <fullName evidence="11">L-serine dehydratase</fullName>
        <ecNumber evidence="11">4.3.1.17</ecNumber>
    </recommendedName>
</protein>
<evidence type="ECO:0000256" key="4">
    <source>
        <dbReference type="ARBA" id="ARBA00022432"/>
    </source>
</evidence>
<feature type="domain" description="Serine dehydratase-like alpha subunit" evidence="12">
    <location>
        <begin position="186"/>
        <end position="463"/>
    </location>
</feature>
<keyword evidence="8 11" id="KW-0411">Iron-sulfur</keyword>
<keyword evidence="6 11" id="KW-0479">Metal-binding</keyword>
<evidence type="ECO:0000256" key="6">
    <source>
        <dbReference type="ARBA" id="ARBA00022723"/>
    </source>
</evidence>
<dbReference type="GO" id="GO:0003941">
    <property type="term" value="F:L-serine ammonia-lyase activity"/>
    <property type="evidence" value="ECO:0007669"/>
    <property type="project" value="UniProtKB-UniRule"/>
</dbReference>
<feature type="domain" description="Serine dehydratase beta chain" evidence="13">
    <location>
        <begin position="5"/>
        <end position="157"/>
    </location>
</feature>
<reference evidence="14 15" key="1">
    <citation type="submission" date="2018-01" db="EMBL/GenBank/DDBJ databases">
        <authorList>
            <person name="Gaut B.S."/>
            <person name="Morton B.R."/>
            <person name="Clegg M.T."/>
            <person name="Duvall M.R."/>
        </authorList>
    </citation>
    <scope>NUCLEOTIDE SEQUENCE [LARGE SCALE GENOMIC DNA]</scope>
    <source>
        <strain evidence="14 15">HR-AV</strain>
    </source>
</reference>
<dbReference type="InterPro" id="IPR004644">
    <property type="entry name" value="Fe-S_L-Ser_mono"/>
</dbReference>
<keyword evidence="4 11" id="KW-0312">Gluconeogenesis</keyword>
<dbReference type="RefSeq" id="WP_103789893.1">
    <property type="nucleotide sequence ID" value="NZ_PQVF01000010.1"/>
</dbReference>
<evidence type="ECO:0000313" key="14">
    <source>
        <dbReference type="EMBL" id="POY35620.1"/>
    </source>
</evidence>
<proteinExistence type="inferred from homology"/>
<gene>
    <name evidence="14" type="ORF">C3K47_14585</name>
</gene>
<dbReference type="InterPro" id="IPR051318">
    <property type="entry name" value="Fe-S_L-Ser"/>
</dbReference>
<sequence>MESISAFEIIKVGIGPSSSHTMGPWKAAELFLNEAKQLQPISNISQIIVRLYGSLAKTGHGHGTDVAVLMGLAGEDYTQINTDTIPEKVESIKSSKTILLGGIHSLAFDYNKDLIFEYNKSLPFHANGIEFIAVFENGQLINRKYYSVGGGFVATENENTITQNAIVTPYPCHHAITIAENCAKLNLRVADLVMVNEQAWRSKEEINQQALYIWSEIKDCIFRGVNKTGILPGGLNVKRRASEMNEKLLAGRHCGTVDEWIRAVKASDKSFTSINKWISCFALAVNEENASFGRIITAPTNGASGVIPAVLMYAWCFVDGFDEEKVIRFILTAGEIGTIFKKNATISAAMGGCQAEIGVSSAMAAAGLAECMGGSVEQVLMAAEIAMEHHLGLTCDPIGGLVQIPCIERNSMGAIKAITASNIALESDPKSAKVSLDAVIKSMWDTARDMNDKYKETAEGGLAVNIPVNLPEC</sequence>
<dbReference type="InterPro" id="IPR005131">
    <property type="entry name" value="Ser_deHydtase_bsu"/>
</dbReference>
<keyword evidence="7 11" id="KW-0408">Iron</keyword>
<dbReference type="Pfam" id="PF03315">
    <property type="entry name" value="SDH_beta"/>
    <property type="match status" value="1"/>
</dbReference>
<evidence type="ECO:0000256" key="10">
    <source>
        <dbReference type="ARBA" id="ARBA00049406"/>
    </source>
</evidence>
<evidence type="ECO:0000256" key="1">
    <source>
        <dbReference type="ARBA" id="ARBA00001966"/>
    </source>
</evidence>
<evidence type="ECO:0000313" key="15">
    <source>
        <dbReference type="Proteomes" id="UP000236893"/>
    </source>
</evidence>
<dbReference type="EMBL" id="PQVF01000010">
    <property type="protein sequence ID" value="POY35620.1"/>
    <property type="molecule type" value="Genomic_DNA"/>
</dbReference>
<evidence type="ECO:0000256" key="11">
    <source>
        <dbReference type="RuleBase" id="RU366059"/>
    </source>
</evidence>
<dbReference type="GO" id="GO:0046872">
    <property type="term" value="F:metal ion binding"/>
    <property type="evidence" value="ECO:0007669"/>
    <property type="project" value="UniProtKB-KW"/>
</dbReference>
<dbReference type="AlphaFoldDB" id="A0A2S4ZZ65"/>
<comment type="similarity">
    <text evidence="3 11">Belongs to the iron-sulfur dependent L-serine dehydratase family.</text>
</comment>
<dbReference type="OrthoDB" id="9805537at2"/>
<evidence type="ECO:0000256" key="2">
    <source>
        <dbReference type="ARBA" id="ARBA00004742"/>
    </source>
</evidence>
<evidence type="ECO:0000259" key="12">
    <source>
        <dbReference type="Pfam" id="PF03313"/>
    </source>
</evidence>
<dbReference type="Proteomes" id="UP000236893">
    <property type="component" value="Unassembled WGS sequence"/>
</dbReference>
<dbReference type="InterPro" id="IPR029009">
    <property type="entry name" value="ASB_dom_sf"/>
</dbReference>
<evidence type="ECO:0000256" key="3">
    <source>
        <dbReference type="ARBA" id="ARBA00008636"/>
    </source>
</evidence>
<evidence type="ECO:0000256" key="7">
    <source>
        <dbReference type="ARBA" id="ARBA00023004"/>
    </source>
</evidence>
<evidence type="ECO:0000256" key="8">
    <source>
        <dbReference type="ARBA" id="ARBA00023014"/>
    </source>
</evidence>
<dbReference type="InterPro" id="IPR005130">
    <property type="entry name" value="Ser_deHydtase-like_asu"/>
</dbReference>
<evidence type="ECO:0000256" key="9">
    <source>
        <dbReference type="ARBA" id="ARBA00023239"/>
    </source>
</evidence>
<dbReference type="GO" id="GO:0006094">
    <property type="term" value="P:gluconeogenesis"/>
    <property type="evidence" value="ECO:0007669"/>
    <property type="project" value="UniProtKB-KW"/>
</dbReference>
<keyword evidence="5 11" id="KW-0004">4Fe-4S</keyword>